<dbReference type="GO" id="GO:0003677">
    <property type="term" value="F:DNA binding"/>
    <property type="evidence" value="ECO:0007669"/>
    <property type="project" value="UniProtKB-KW"/>
</dbReference>
<dbReference type="AlphaFoldDB" id="A0A412Y9Z2"/>
<dbReference type="InterPro" id="IPR000055">
    <property type="entry name" value="Restrct_endonuc_typeI_TRD"/>
</dbReference>
<name>A0A412Y9Z2_9BACE</name>
<keyword evidence="3" id="KW-0238">DNA-binding</keyword>
<dbReference type="SUPFAM" id="SSF116734">
    <property type="entry name" value="DNA methylase specificity domain"/>
    <property type="match status" value="2"/>
</dbReference>
<evidence type="ECO:0000313" key="5">
    <source>
        <dbReference type="EMBL" id="RGV54225.1"/>
    </source>
</evidence>
<evidence type="ECO:0000256" key="3">
    <source>
        <dbReference type="ARBA" id="ARBA00023125"/>
    </source>
</evidence>
<evidence type="ECO:0000259" key="4">
    <source>
        <dbReference type="Pfam" id="PF01420"/>
    </source>
</evidence>
<keyword evidence="2" id="KW-0680">Restriction system</keyword>
<dbReference type="Gene3D" id="3.90.220.20">
    <property type="entry name" value="DNA methylase specificity domains"/>
    <property type="match status" value="2"/>
</dbReference>
<sequence>MKSNYKRLGNYIRQVDVRNRDLVVNKLLGLSIAKQFITSIANTTGTDMSTYKIVQPRQFGYVPVTSCNGDKITIALYEGESPCIISQAYIVFEVIDETELLPEYLMMWFRRPEFDRYARFKSHGSAREVFEWSEMCDVMLPVPPIEEQRKIVSEYQAIEQRIENNRRLITTLEETAKAIYRKMFVDDIDPENLSEGWRMGKLGEVITISSGQSLSDKVDIQTDDYKYPVAGASGIIGYSRWHNQNEPFITTGRVGTIGVVNRYLSSAWAADNVLVAKSPYYEYAYQVLKNVNYQKLIGGGVQNLITQTSLTNIEMMIPPLEKIELYVKSINGIAGLSICLDKENWIMECLQTNFLSKLSNY</sequence>
<keyword evidence="5" id="KW-0378">Hydrolase</keyword>
<evidence type="ECO:0000313" key="6">
    <source>
        <dbReference type="Proteomes" id="UP000284366"/>
    </source>
</evidence>
<dbReference type="InterPro" id="IPR044946">
    <property type="entry name" value="Restrct_endonuc_typeI_TRD_sf"/>
</dbReference>
<dbReference type="Proteomes" id="UP000284366">
    <property type="component" value="Unassembled WGS sequence"/>
</dbReference>
<protein>
    <submittedName>
        <fullName evidence="5">Restriction endonuclease subunit S</fullName>
    </submittedName>
</protein>
<organism evidence="5 6">
    <name type="scientific">Bacteroides clarus</name>
    <dbReference type="NCBI Taxonomy" id="626929"/>
    <lineage>
        <taxon>Bacteria</taxon>
        <taxon>Pseudomonadati</taxon>
        <taxon>Bacteroidota</taxon>
        <taxon>Bacteroidia</taxon>
        <taxon>Bacteroidales</taxon>
        <taxon>Bacteroidaceae</taxon>
        <taxon>Bacteroides</taxon>
    </lineage>
</organism>
<dbReference type="GO" id="GO:0004519">
    <property type="term" value="F:endonuclease activity"/>
    <property type="evidence" value="ECO:0007669"/>
    <property type="project" value="UniProtKB-KW"/>
</dbReference>
<dbReference type="PANTHER" id="PTHR30408">
    <property type="entry name" value="TYPE-1 RESTRICTION ENZYME ECOKI SPECIFICITY PROTEIN"/>
    <property type="match status" value="1"/>
</dbReference>
<gene>
    <name evidence="5" type="ORF">DWW09_09190</name>
</gene>
<keyword evidence="5" id="KW-0540">Nuclease</keyword>
<dbReference type="RefSeq" id="WP_118046625.1">
    <property type="nucleotide sequence ID" value="NZ_JAQCUW010000014.1"/>
</dbReference>
<dbReference type="GO" id="GO:0009307">
    <property type="term" value="P:DNA restriction-modification system"/>
    <property type="evidence" value="ECO:0007669"/>
    <property type="project" value="UniProtKB-KW"/>
</dbReference>
<dbReference type="EMBL" id="QRZG01000013">
    <property type="protein sequence ID" value="RGV54225.1"/>
    <property type="molecule type" value="Genomic_DNA"/>
</dbReference>
<keyword evidence="5" id="KW-0255">Endonuclease</keyword>
<dbReference type="Pfam" id="PF01420">
    <property type="entry name" value="Methylase_S"/>
    <property type="match status" value="2"/>
</dbReference>
<comment type="caution">
    <text evidence="5">The sequence shown here is derived from an EMBL/GenBank/DDBJ whole genome shotgun (WGS) entry which is preliminary data.</text>
</comment>
<reference evidence="5 6" key="1">
    <citation type="submission" date="2018-08" db="EMBL/GenBank/DDBJ databases">
        <title>A genome reference for cultivated species of the human gut microbiota.</title>
        <authorList>
            <person name="Zou Y."/>
            <person name="Xue W."/>
            <person name="Luo G."/>
        </authorList>
    </citation>
    <scope>NUCLEOTIDE SEQUENCE [LARGE SCALE GENOMIC DNA]</scope>
    <source>
        <strain evidence="5 6">AF14-27</strain>
    </source>
</reference>
<proteinExistence type="inferred from homology"/>
<evidence type="ECO:0000256" key="1">
    <source>
        <dbReference type="ARBA" id="ARBA00010923"/>
    </source>
</evidence>
<feature type="domain" description="Type I restriction modification DNA specificity" evidence="4">
    <location>
        <begin position="195"/>
        <end position="322"/>
    </location>
</feature>
<accession>A0A412Y9Z2</accession>
<comment type="similarity">
    <text evidence="1">Belongs to the type-I restriction system S methylase family.</text>
</comment>
<dbReference type="InterPro" id="IPR052021">
    <property type="entry name" value="Type-I_RS_S_subunit"/>
</dbReference>
<feature type="domain" description="Type I restriction modification DNA specificity" evidence="4">
    <location>
        <begin position="76"/>
        <end position="173"/>
    </location>
</feature>
<evidence type="ECO:0000256" key="2">
    <source>
        <dbReference type="ARBA" id="ARBA00022747"/>
    </source>
</evidence>
<dbReference type="PANTHER" id="PTHR30408:SF13">
    <property type="entry name" value="TYPE I RESTRICTION ENZYME HINDI SPECIFICITY SUBUNIT"/>
    <property type="match status" value="1"/>
</dbReference>